<dbReference type="EMBL" id="JANVFO010000001">
    <property type="protein sequence ID" value="KAJ3737713.1"/>
    <property type="molecule type" value="Genomic_DNA"/>
</dbReference>
<feature type="region of interest" description="Disordered" evidence="1">
    <location>
        <begin position="235"/>
        <end position="276"/>
    </location>
</feature>
<feature type="region of interest" description="Disordered" evidence="1">
    <location>
        <begin position="1"/>
        <end position="34"/>
    </location>
</feature>
<comment type="caution">
    <text evidence="2">The sequence shown here is derived from an EMBL/GenBank/DDBJ whole genome shotgun (WGS) entry which is preliminary data.</text>
</comment>
<feature type="compositionally biased region" description="Basic and acidic residues" evidence="1">
    <location>
        <begin position="398"/>
        <end position="413"/>
    </location>
</feature>
<feature type="region of interest" description="Disordered" evidence="1">
    <location>
        <begin position="291"/>
        <end position="426"/>
    </location>
</feature>
<keyword evidence="3" id="KW-1185">Reference proteome</keyword>
<protein>
    <recommendedName>
        <fullName evidence="4">Chromatin target of PRMT1 protein C-terminal domain-containing protein</fullName>
    </recommendedName>
</protein>
<organism evidence="2 3">
    <name type="scientific">Lentinula guzmanii</name>
    <dbReference type="NCBI Taxonomy" id="2804957"/>
    <lineage>
        <taxon>Eukaryota</taxon>
        <taxon>Fungi</taxon>
        <taxon>Dikarya</taxon>
        <taxon>Basidiomycota</taxon>
        <taxon>Agaricomycotina</taxon>
        <taxon>Agaricomycetes</taxon>
        <taxon>Agaricomycetidae</taxon>
        <taxon>Agaricales</taxon>
        <taxon>Marasmiineae</taxon>
        <taxon>Omphalotaceae</taxon>
        <taxon>Lentinula</taxon>
    </lineage>
</organism>
<evidence type="ECO:0000313" key="2">
    <source>
        <dbReference type="EMBL" id="KAJ3737713.1"/>
    </source>
</evidence>
<dbReference type="AlphaFoldDB" id="A0AA38JUH3"/>
<accession>A0AA38JUH3</accession>
<reference evidence="2" key="2">
    <citation type="journal article" date="2023" name="Proc. Natl. Acad. Sci. U.S.A.">
        <title>A global phylogenomic analysis of the shiitake genus Lentinula.</title>
        <authorList>
            <person name="Sierra-Patev S."/>
            <person name="Min B."/>
            <person name="Naranjo-Ortiz M."/>
            <person name="Looney B."/>
            <person name="Konkel Z."/>
            <person name="Slot J.C."/>
            <person name="Sakamoto Y."/>
            <person name="Steenwyk J.L."/>
            <person name="Rokas A."/>
            <person name="Carro J."/>
            <person name="Camarero S."/>
            <person name="Ferreira P."/>
            <person name="Molpeceres G."/>
            <person name="Ruiz-Duenas F.J."/>
            <person name="Serrano A."/>
            <person name="Henrissat B."/>
            <person name="Drula E."/>
            <person name="Hughes K.W."/>
            <person name="Mata J.L."/>
            <person name="Ishikawa N.K."/>
            <person name="Vargas-Isla R."/>
            <person name="Ushijima S."/>
            <person name="Smith C.A."/>
            <person name="Donoghue J."/>
            <person name="Ahrendt S."/>
            <person name="Andreopoulos W."/>
            <person name="He G."/>
            <person name="LaButti K."/>
            <person name="Lipzen A."/>
            <person name="Ng V."/>
            <person name="Riley R."/>
            <person name="Sandor L."/>
            <person name="Barry K."/>
            <person name="Martinez A.T."/>
            <person name="Xiao Y."/>
            <person name="Gibbons J.G."/>
            <person name="Terashima K."/>
            <person name="Grigoriev I.V."/>
            <person name="Hibbett D."/>
        </authorList>
    </citation>
    <scope>NUCLEOTIDE SEQUENCE</scope>
    <source>
        <strain evidence="2">ET3784</strain>
    </source>
</reference>
<evidence type="ECO:0000256" key="1">
    <source>
        <dbReference type="SAM" id="MobiDB-lite"/>
    </source>
</evidence>
<dbReference type="Proteomes" id="UP001176059">
    <property type="component" value="Unassembled WGS sequence"/>
</dbReference>
<evidence type="ECO:0008006" key="4">
    <source>
        <dbReference type="Google" id="ProtNLM"/>
    </source>
</evidence>
<gene>
    <name evidence="2" type="ORF">DFJ43DRAFT_1128789</name>
</gene>
<feature type="compositionally biased region" description="Basic and acidic residues" evidence="1">
    <location>
        <begin position="376"/>
        <end position="391"/>
    </location>
</feature>
<proteinExistence type="predicted"/>
<evidence type="ECO:0000313" key="3">
    <source>
        <dbReference type="Proteomes" id="UP001176059"/>
    </source>
</evidence>
<feature type="region of interest" description="Disordered" evidence="1">
    <location>
        <begin position="158"/>
        <end position="180"/>
    </location>
</feature>
<sequence length="426" mass="47630">MDISTSSGLSVLEPSDTYEDPGLQPLSYDETVPYEEQFPTTTAAELASRIGNTKVYLLSESSAALAAKSRGGKRKRGGETEGLTSTVQAEDDEDFEMDTANIKYSHPDPNLRPNALLLQGTPISHLPTAPLEWISDTTCILVFSSRSAAQSAFRALTKSRGEEPDNEGFITSKPIPMALWPPEDRINRSLGLSDNAQDGRQSPMKGLMKVRWARIDDVKKRGAMNDSEFYKKHGKMAGKEMLNGRDLPVPQNKRRRVGRDSDGPSVGEESEDRKREQLDQDLDAFLAEGEAEDAFVLNDRDRDSIRAQSPSPPSPPSKMRSDYIASDGRTVVGTPDTDSPKLDLASRLSAPLHRRGRNQNQIQRGRDGGQNSGDRLWSDEKFERTTRNGRNDRRRGRREGNKERENRPRKSQQELDDELDAFLREE</sequence>
<feature type="region of interest" description="Disordered" evidence="1">
    <location>
        <begin position="67"/>
        <end position="86"/>
    </location>
</feature>
<reference evidence="2" key="1">
    <citation type="submission" date="2022-08" db="EMBL/GenBank/DDBJ databases">
        <authorList>
            <consortium name="DOE Joint Genome Institute"/>
            <person name="Min B."/>
            <person name="Sierra-Patev S."/>
            <person name="Naranjo-Ortiz M."/>
            <person name="Looney B."/>
            <person name="Konkel Z."/>
            <person name="Slot J.C."/>
            <person name="Sakamoto Y."/>
            <person name="Steenwyk J.L."/>
            <person name="Rokas A."/>
            <person name="Carro J."/>
            <person name="Camarero S."/>
            <person name="Ferreira P."/>
            <person name="Molpeceres G."/>
            <person name="Ruiz-duenas F.J."/>
            <person name="Serrano A."/>
            <person name="Henrissat B."/>
            <person name="Drula E."/>
            <person name="Hughes K.W."/>
            <person name="Mata J.L."/>
            <person name="Ishikawa N.K."/>
            <person name="Vargas-Isla R."/>
            <person name="Ushijima S."/>
            <person name="Smith C.A."/>
            <person name="Ahrendt S."/>
            <person name="Andreopoulos W."/>
            <person name="He G."/>
            <person name="LaButti K."/>
            <person name="Lipzen A."/>
            <person name="Ng V."/>
            <person name="Riley R."/>
            <person name="Sandor L."/>
            <person name="Barry K."/>
            <person name="Martinez A.T."/>
            <person name="Xiao Y."/>
            <person name="Gibbons J.G."/>
            <person name="Terashima K."/>
            <person name="Hibbett D.S."/>
            <person name="Grigoriev I.V."/>
        </authorList>
    </citation>
    <scope>NUCLEOTIDE SEQUENCE</scope>
    <source>
        <strain evidence="2">ET3784</strain>
    </source>
</reference>
<name>A0AA38JUH3_9AGAR</name>